<keyword evidence="3" id="KW-0813">Transport</keyword>
<comment type="caution">
    <text evidence="13">The sequence shown here is derived from an EMBL/GenBank/DDBJ whole genome shotgun (WGS) entry which is preliminary data.</text>
</comment>
<keyword evidence="4" id="KW-1134">Transmembrane beta strand</keyword>
<keyword evidence="10" id="KW-0998">Cell outer membrane</keyword>
<gene>
    <name evidence="13" type="ORF">BCM14_2101</name>
</gene>
<keyword evidence="14" id="KW-1185">Reference proteome</keyword>
<dbReference type="Proteomes" id="UP000238308">
    <property type="component" value="Unassembled WGS sequence"/>
</dbReference>
<dbReference type="GO" id="GO:0034220">
    <property type="term" value="P:monoatomic ion transmembrane transport"/>
    <property type="evidence" value="ECO:0007669"/>
    <property type="project" value="InterPro"/>
</dbReference>
<dbReference type="InterPro" id="IPR033900">
    <property type="entry name" value="Gram_neg_porin_domain"/>
</dbReference>
<dbReference type="GO" id="GO:0009279">
    <property type="term" value="C:cell outer membrane"/>
    <property type="evidence" value="ECO:0007669"/>
    <property type="project" value="UniProtKB-SubCell"/>
</dbReference>
<evidence type="ECO:0000313" key="14">
    <source>
        <dbReference type="Proteomes" id="UP000238308"/>
    </source>
</evidence>
<feature type="chain" id="PRO_5015733961" evidence="11">
    <location>
        <begin position="21"/>
        <end position="402"/>
    </location>
</feature>
<dbReference type="PANTHER" id="PTHR34501:SF9">
    <property type="entry name" value="MAJOR OUTER MEMBRANE PROTEIN P.IA"/>
    <property type="match status" value="1"/>
</dbReference>
<dbReference type="Pfam" id="PF13609">
    <property type="entry name" value="Porin_4"/>
    <property type="match status" value="2"/>
</dbReference>
<evidence type="ECO:0000256" key="5">
    <source>
        <dbReference type="ARBA" id="ARBA00022692"/>
    </source>
</evidence>
<evidence type="ECO:0000256" key="3">
    <source>
        <dbReference type="ARBA" id="ARBA00022448"/>
    </source>
</evidence>
<reference evidence="13 14" key="1">
    <citation type="submission" date="2018-03" db="EMBL/GenBank/DDBJ databases">
        <title>Genomic Encyclopedia of Type Strains, Phase III (KMG-III): the genomes of soil and plant-associated and newly described type strains.</title>
        <authorList>
            <person name="Whitman W."/>
        </authorList>
    </citation>
    <scope>NUCLEOTIDE SEQUENCE [LARGE SCALE GENOMIC DNA]</scope>
    <source>
        <strain evidence="13 14">MWH-P2sevCIIIb</strain>
    </source>
</reference>
<dbReference type="InterPro" id="IPR001702">
    <property type="entry name" value="Porin_Gram-ve"/>
</dbReference>
<dbReference type="InterPro" id="IPR023614">
    <property type="entry name" value="Porin_dom_sf"/>
</dbReference>
<dbReference type="PRINTS" id="PR00184">
    <property type="entry name" value="NEISSPPORIN"/>
</dbReference>
<evidence type="ECO:0000256" key="4">
    <source>
        <dbReference type="ARBA" id="ARBA00022452"/>
    </source>
</evidence>
<dbReference type="GO" id="GO:0015288">
    <property type="term" value="F:porin activity"/>
    <property type="evidence" value="ECO:0007669"/>
    <property type="project" value="UniProtKB-KW"/>
</dbReference>
<evidence type="ECO:0000259" key="12">
    <source>
        <dbReference type="Pfam" id="PF13609"/>
    </source>
</evidence>
<keyword evidence="6 11" id="KW-0732">Signal</keyword>
<dbReference type="GO" id="GO:0046930">
    <property type="term" value="C:pore complex"/>
    <property type="evidence" value="ECO:0007669"/>
    <property type="project" value="UniProtKB-KW"/>
</dbReference>
<dbReference type="CDD" id="cd00342">
    <property type="entry name" value="gram_neg_porins"/>
    <property type="match status" value="1"/>
</dbReference>
<dbReference type="PANTHER" id="PTHR34501">
    <property type="entry name" value="PROTEIN YDDL-RELATED"/>
    <property type="match status" value="1"/>
</dbReference>
<evidence type="ECO:0000313" key="13">
    <source>
        <dbReference type="EMBL" id="PRY97641.1"/>
    </source>
</evidence>
<keyword evidence="5" id="KW-0812">Transmembrane</keyword>
<feature type="domain" description="Porin" evidence="12">
    <location>
        <begin position="296"/>
        <end position="382"/>
    </location>
</feature>
<dbReference type="AlphaFoldDB" id="A0A2T0XFG0"/>
<proteinExistence type="predicted"/>
<evidence type="ECO:0000256" key="6">
    <source>
        <dbReference type="ARBA" id="ARBA00022729"/>
    </source>
</evidence>
<accession>A0A2T0XFG0</accession>
<dbReference type="PRINTS" id="PR00182">
    <property type="entry name" value="ECOLNEIPORIN"/>
</dbReference>
<keyword evidence="9" id="KW-0472">Membrane</keyword>
<dbReference type="Gene3D" id="2.40.160.10">
    <property type="entry name" value="Porin"/>
    <property type="match status" value="1"/>
</dbReference>
<evidence type="ECO:0000256" key="10">
    <source>
        <dbReference type="ARBA" id="ARBA00023237"/>
    </source>
</evidence>
<comment type="subcellular location">
    <subcellularLocation>
        <location evidence="1">Cell outer membrane</location>
        <topology evidence="1">Multi-pass membrane protein</topology>
    </subcellularLocation>
</comment>
<comment type="subunit">
    <text evidence="2">Homotrimer.</text>
</comment>
<organism evidence="13 14">
    <name type="scientific">Jezberella montanilacus</name>
    <dbReference type="NCBI Taxonomy" id="323426"/>
    <lineage>
        <taxon>Bacteria</taxon>
        <taxon>Pseudomonadati</taxon>
        <taxon>Pseudomonadota</taxon>
        <taxon>Betaproteobacteria</taxon>
        <taxon>Burkholderiales</taxon>
        <taxon>Alcaligenaceae</taxon>
        <taxon>Jezberella</taxon>
    </lineage>
</organism>
<evidence type="ECO:0000256" key="11">
    <source>
        <dbReference type="SAM" id="SignalP"/>
    </source>
</evidence>
<dbReference type="InterPro" id="IPR050298">
    <property type="entry name" value="Gram-neg_bact_OMP"/>
</dbReference>
<dbReference type="SUPFAM" id="SSF56935">
    <property type="entry name" value="Porins"/>
    <property type="match status" value="1"/>
</dbReference>
<dbReference type="EMBL" id="PVTV01000014">
    <property type="protein sequence ID" value="PRY97641.1"/>
    <property type="molecule type" value="Genomic_DNA"/>
</dbReference>
<dbReference type="OrthoDB" id="8520696at2"/>
<evidence type="ECO:0000256" key="8">
    <source>
        <dbReference type="ARBA" id="ARBA00023114"/>
    </source>
</evidence>
<keyword evidence="7" id="KW-0406">Ion transport</keyword>
<sequence>MKKTLLATALLAGFVSAASAQSSVTLYGVVDAALSYTNYSYSNSTTGSVGTSQFGARNGQQSGSRFGMKGVEDLGGGNGAIFQLESGFNPGNGTQSDSARLFNRQSWFGLQNAAFGALKFGRQNSVSYDYMGLKTDPFEIASALVGSTTAFTWDAARYDNLLSYETPVMSGFQAKVGYSFAAGNASYYQTTTAAGATTYTAGSAAAAYNFNTQNNLTGMTAGAKYSNGPLYLVATYEQLNPNQNVIGGLNNVNGFIVGGTYDFGVAKVYADYGRQYNGLLAGGNQQMQGITTSDITDPSAATTGNVVFAPGVAVNAYLLGLSAPVGANGMLLASWQMANPNAAFSQSAAYVSSANQSTYSLGYTYNFSKRTNLYAFGSYTSNYAMVSGLNATQVMVGLRHTF</sequence>
<name>A0A2T0XFG0_9BURK</name>
<protein>
    <submittedName>
        <fullName evidence="13">Putative porin</fullName>
    </submittedName>
</protein>
<feature type="signal peptide" evidence="11">
    <location>
        <begin position="1"/>
        <end position="20"/>
    </location>
</feature>
<keyword evidence="8" id="KW-0626">Porin</keyword>
<feature type="domain" description="Porin" evidence="12">
    <location>
        <begin position="7"/>
        <end position="285"/>
    </location>
</feature>
<evidence type="ECO:0000256" key="1">
    <source>
        <dbReference type="ARBA" id="ARBA00004571"/>
    </source>
</evidence>
<dbReference type="InterPro" id="IPR002299">
    <property type="entry name" value="Porin_Neis"/>
</dbReference>
<dbReference type="RefSeq" id="WP_106227941.1">
    <property type="nucleotide sequence ID" value="NZ_PVTV01000014.1"/>
</dbReference>
<evidence type="ECO:0000256" key="7">
    <source>
        <dbReference type="ARBA" id="ARBA00023065"/>
    </source>
</evidence>
<evidence type="ECO:0000256" key="2">
    <source>
        <dbReference type="ARBA" id="ARBA00011233"/>
    </source>
</evidence>
<evidence type="ECO:0000256" key="9">
    <source>
        <dbReference type="ARBA" id="ARBA00023136"/>
    </source>
</evidence>